<feature type="compositionally biased region" description="Low complexity" evidence="5">
    <location>
        <begin position="729"/>
        <end position="738"/>
    </location>
</feature>
<feature type="domain" description="C3H1-type" evidence="6">
    <location>
        <begin position="62"/>
        <end position="90"/>
    </location>
</feature>
<feature type="compositionally biased region" description="Basic and acidic residues" evidence="5">
    <location>
        <begin position="856"/>
        <end position="874"/>
    </location>
</feature>
<dbReference type="InterPro" id="IPR000571">
    <property type="entry name" value="Znf_CCCH"/>
</dbReference>
<evidence type="ECO:0000313" key="7">
    <source>
        <dbReference type="EMBL" id="GFS61379.1"/>
    </source>
</evidence>
<accession>A0A8X6JVA7</accession>
<feature type="region of interest" description="Disordered" evidence="5">
    <location>
        <begin position="81"/>
        <end position="192"/>
    </location>
</feature>
<feature type="compositionally biased region" description="Basic and acidic residues" evidence="5">
    <location>
        <begin position="639"/>
        <end position="658"/>
    </location>
</feature>
<evidence type="ECO:0000256" key="1">
    <source>
        <dbReference type="ARBA" id="ARBA00022723"/>
    </source>
</evidence>
<gene>
    <name evidence="7" type="primary">Zc3h13_2</name>
    <name evidence="7" type="ORF">NPIL_490571</name>
</gene>
<dbReference type="Pfam" id="PF00642">
    <property type="entry name" value="zf-CCCH"/>
    <property type="match status" value="1"/>
</dbReference>
<dbReference type="InterPro" id="IPR036855">
    <property type="entry name" value="Znf_CCCH_sf"/>
</dbReference>
<dbReference type="GO" id="GO:0016556">
    <property type="term" value="P:mRNA modification"/>
    <property type="evidence" value="ECO:0007669"/>
    <property type="project" value="InterPro"/>
</dbReference>
<keyword evidence="1 4" id="KW-0479">Metal-binding</keyword>
<feature type="compositionally biased region" description="Polar residues" evidence="5">
    <location>
        <begin position="1068"/>
        <end position="1083"/>
    </location>
</feature>
<feature type="compositionally biased region" description="Basic and acidic residues" evidence="5">
    <location>
        <begin position="666"/>
        <end position="689"/>
    </location>
</feature>
<evidence type="ECO:0000256" key="3">
    <source>
        <dbReference type="ARBA" id="ARBA00022833"/>
    </source>
</evidence>
<feature type="compositionally biased region" description="Basic and acidic residues" evidence="5">
    <location>
        <begin position="911"/>
        <end position="922"/>
    </location>
</feature>
<feature type="compositionally biased region" description="Basic and acidic residues" evidence="5">
    <location>
        <begin position="1160"/>
        <end position="1210"/>
    </location>
</feature>
<dbReference type="PANTHER" id="PTHR38563">
    <property type="entry name" value="FL(2)D-ASSOCIATED COMPLEX COMPONENT"/>
    <property type="match status" value="1"/>
</dbReference>
<feature type="compositionally biased region" description="Basic residues" evidence="5">
    <location>
        <begin position="403"/>
        <end position="413"/>
    </location>
</feature>
<evidence type="ECO:0000256" key="4">
    <source>
        <dbReference type="PROSITE-ProRule" id="PRU00723"/>
    </source>
</evidence>
<feature type="compositionally biased region" description="Basic and acidic residues" evidence="5">
    <location>
        <begin position="56"/>
        <end position="67"/>
    </location>
</feature>
<feature type="compositionally biased region" description="Basic and acidic residues" evidence="5">
    <location>
        <begin position="292"/>
        <end position="312"/>
    </location>
</feature>
<feature type="region of interest" description="Disordered" evidence="5">
    <location>
        <begin position="844"/>
        <end position="1210"/>
    </location>
</feature>
<feature type="compositionally biased region" description="Basic and acidic residues" evidence="5">
    <location>
        <begin position="697"/>
        <end position="728"/>
    </location>
</feature>
<feature type="compositionally biased region" description="Basic residues" evidence="5">
    <location>
        <begin position="313"/>
        <end position="323"/>
    </location>
</feature>
<dbReference type="OrthoDB" id="6022762at2759"/>
<keyword evidence="3 4" id="KW-0862">Zinc</keyword>
<protein>
    <submittedName>
        <fullName evidence="7">Zinc finger CCCH domain-containing protein 13</fullName>
    </submittedName>
</protein>
<feature type="compositionally biased region" description="Basic and acidic residues" evidence="5">
    <location>
        <begin position="98"/>
        <end position="108"/>
    </location>
</feature>
<feature type="compositionally biased region" description="Basic and acidic residues" evidence="5">
    <location>
        <begin position="414"/>
        <end position="424"/>
    </location>
</feature>
<feature type="compositionally biased region" description="Basic and acidic residues" evidence="5">
    <location>
        <begin position="1094"/>
        <end position="1127"/>
    </location>
</feature>
<evidence type="ECO:0000256" key="5">
    <source>
        <dbReference type="SAM" id="MobiDB-lite"/>
    </source>
</evidence>
<feature type="compositionally biased region" description="Basic and acidic residues" evidence="5">
    <location>
        <begin position="23"/>
        <end position="40"/>
    </location>
</feature>
<dbReference type="EMBL" id="BMAW01047527">
    <property type="protein sequence ID" value="GFS61379.1"/>
    <property type="molecule type" value="Genomic_DNA"/>
</dbReference>
<feature type="region of interest" description="Disordered" evidence="5">
    <location>
        <begin position="19"/>
        <end position="67"/>
    </location>
</feature>
<feature type="compositionally biased region" description="Basic and acidic residues" evidence="5">
    <location>
        <begin position="521"/>
        <end position="530"/>
    </location>
</feature>
<dbReference type="PROSITE" id="PS50103">
    <property type="entry name" value="ZF_C3H1"/>
    <property type="match status" value="1"/>
</dbReference>
<feature type="compositionally biased region" description="Low complexity" evidence="5">
    <location>
        <begin position="229"/>
        <end position="260"/>
    </location>
</feature>
<feature type="compositionally biased region" description="Basic residues" evidence="5">
    <location>
        <begin position="130"/>
        <end position="142"/>
    </location>
</feature>
<feature type="compositionally biased region" description="Polar residues" evidence="5">
    <location>
        <begin position="387"/>
        <end position="400"/>
    </location>
</feature>
<comment type="caution">
    <text evidence="7">The sequence shown here is derived from an EMBL/GenBank/DDBJ whole genome shotgun (WGS) entry which is preliminary data.</text>
</comment>
<dbReference type="SMART" id="SM00356">
    <property type="entry name" value="ZnF_C3H1"/>
    <property type="match status" value="1"/>
</dbReference>
<feature type="compositionally biased region" description="Basic and acidic residues" evidence="5">
    <location>
        <begin position="116"/>
        <end position="125"/>
    </location>
</feature>
<dbReference type="SUPFAM" id="SSF90229">
    <property type="entry name" value="CCCH zinc finger"/>
    <property type="match status" value="1"/>
</dbReference>
<reference evidence="7" key="1">
    <citation type="submission" date="2020-08" db="EMBL/GenBank/DDBJ databases">
        <title>Multicomponent nature underlies the extraordinary mechanical properties of spider dragline silk.</title>
        <authorList>
            <person name="Kono N."/>
            <person name="Nakamura H."/>
            <person name="Mori M."/>
            <person name="Yoshida Y."/>
            <person name="Ohtoshi R."/>
            <person name="Malay A.D."/>
            <person name="Moran D.A.P."/>
            <person name="Tomita M."/>
            <person name="Numata K."/>
            <person name="Arakawa K."/>
        </authorList>
    </citation>
    <scope>NUCLEOTIDE SEQUENCE</scope>
</reference>
<dbReference type="GO" id="GO:0008270">
    <property type="term" value="F:zinc ion binding"/>
    <property type="evidence" value="ECO:0007669"/>
    <property type="project" value="UniProtKB-KW"/>
</dbReference>
<feature type="compositionally biased region" description="Basic and acidic residues" evidence="5">
    <location>
        <begin position="757"/>
        <end position="782"/>
    </location>
</feature>
<keyword evidence="8" id="KW-1185">Reference proteome</keyword>
<evidence type="ECO:0000259" key="6">
    <source>
        <dbReference type="PROSITE" id="PS50103"/>
    </source>
</evidence>
<evidence type="ECO:0000313" key="8">
    <source>
        <dbReference type="Proteomes" id="UP000887013"/>
    </source>
</evidence>
<dbReference type="InterPro" id="IPR040427">
    <property type="entry name" value="Flacc"/>
</dbReference>
<feature type="compositionally biased region" description="Basic and acidic residues" evidence="5">
    <location>
        <begin position="490"/>
        <end position="513"/>
    </location>
</feature>
<feature type="compositionally biased region" description="Acidic residues" evidence="5">
    <location>
        <begin position="179"/>
        <end position="188"/>
    </location>
</feature>
<sequence length="1449" mass="165379">MPPEITACRLKSVNMSTKIKRKVTVENSKDDNDHPRRPSVFERLGPGAVNIATQPTDRHSRPEHNEKCRNWLRTGNCAYGNTCRYKHDTFPSSSRRSAKSEKEVESKDLRHKVKTKRDEPKESRDSSMSPKRKSSKRSMSRSRKGEHESKIKSTVVVTRPRSPSSATAETETKKKTDGNWEDDSDDWPMDAAQLDYKEELTLERKRQQLQRELELELQKERLLNESVTITKTVSFSESSSTSSSSDSGTISSSSESTSSSSDEDSNDSSSTSSSSSSSSSRPPTKKKNKKSFSKDSSRSLKSKGKDDYDKIKSSRAAKVKKNRSPSPILESRKGRKGRDKHNLSPSSPRKRHPDGRSDSVGRSNINVRLRGPRTPSPSSKPRKQRQWAQSSSADSLTGEVQRNKGKRHKKKKDLPRNEKRKSDRVLSPPPLSSPNRQALIPIISSKKTKPRIEVPGKTRHRTRDASPPIIPRNSGSSSQSMKLMGTSRYLTDEKPMEKLRGDERSKYYSRKEEEDLLPPNKRNDSRDRGSKRSKLSPRKDSRRGSLSPHKDRYDSEMLSVGNRKLYPHEKDKLDRRRPSVSPVRSDRRKMNPEIEKKRDVRELSPREHESRRDNAYRGNEPHGYDKRGNEPKKRFVSPDMKKNRDDKGRDHIKDRNSEYDSSSWQGDHRKPVSSSTDRRTPEPRGRQEMRSQPSLSRNDRSHEREADRKKIGKKRDLSVRSVESDRSRLPSPRRSQSPVHGHHGVREIESLTGNRGRMYESDIPPGEREYGYGYDSLHDPYLSDRLLPSDYESDVLRGSSVYPSDVYPESRYRRGGKDSLDRYEPRDVMSPRDVLPHRDIISLTGRGDDYLSDLPMDERSYDDRWQRGRGRDDWDPYATLPPAPLPPHVAAALDEDRYGMPRRRRASPDWQRGRMDDRDPSSGHRPGGRVPGPLSEGRSRSPKGPGSNRSSWSDRGGRHDSRSTDGKPYDDPQKDRSLDDRKGRNIRKDRGKPLKDESLIEDKGFSSKEKAPVKRPHSPSPSPPSKIKKRRNDMPSFESRYHGSETSEKVSSGSAKKGKEEIKPDSKQGANNRIQKSGKQDISSPKIDNLSAAEKGELPSKSATESKPKEKEERKSRKNDDGARGEDDFSDWSDDDDDLLTREDFVESEANNENVKYRHKSDEITEDNARRRDRHTRDDLKKDRDDSRTSSRDRSIDDTSHVKDSKLTSEGKDIDIQESLSLKEDTATDVDEYVTAESVDYDPISDDELDALIEEPDETLIKPAVEEKSKIVNALEVDWSTLMNETKTEFVPGFARQRFKAAHVLSRIGFSQVFAGSELTEKIIETCQKQLDEEVSNEEDETASKEENKNAKKFVMEHPLAAFHVAISQNKLERTSLFNKVGPYRRALCARRDLQIRKVLCRPLNKLDAASAVTYTSQYTVVDKELYKQSLELLKLKKPPEVQPQTIVC</sequence>
<feature type="compositionally biased region" description="Basic and acidic residues" evidence="5">
    <location>
        <begin position="584"/>
        <end position="633"/>
    </location>
</feature>
<feature type="compositionally biased region" description="Acidic residues" evidence="5">
    <location>
        <begin position="1128"/>
        <end position="1138"/>
    </location>
</feature>
<feature type="region of interest" description="Disordered" evidence="5">
    <location>
        <begin position="220"/>
        <end position="831"/>
    </location>
</feature>
<evidence type="ECO:0000256" key="2">
    <source>
        <dbReference type="ARBA" id="ARBA00022771"/>
    </source>
</evidence>
<dbReference type="GO" id="GO:0036396">
    <property type="term" value="C:RNA N6-methyladenosine methyltransferase complex"/>
    <property type="evidence" value="ECO:0007669"/>
    <property type="project" value="InterPro"/>
</dbReference>
<feature type="compositionally biased region" description="Basic and acidic residues" evidence="5">
    <location>
        <begin position="1039"/>
        <end position="1048"/>
    </location>
</feature>
<dbReference type="Proteomes" id="UP000887013">
    <property type="component" value="Unassembled WGS sequence"/>
</dbReference>
<name>A0A8X6JVA7_NEPPI</name>
<dbReference type="Gene3D" id="4.10.1000.10">
    <property type="entry name" value="Zinc finger, CCCH-type"/>
    <property type="match status" value="1"/>
</dbReference>
<feature type="zinc finger region" description="C3H1-type" evidence="4">
    <location>
        <begin position="62"/>
        <end position="90"/>
    </location>
</feature>
<organism evidence="7 8">
    <name type="scientific">Nephila pilipes</name>
    <name type="common">Giant wood spider</name>
    <name type="synonym">Nephila maculata</name>
    <dbReference type="NCBI Taxonomy" id="299642"/>
    <lineage>
        <taxon>Eukaryota</taxon>
        <taxon>Metazoa</taxon>
        <taxon>Ecdysozoa</taxon>
        <taxon>Arthropoda</taxon>
        <taxon>Chelicerata</taxon>
        <taxon>Arachnida</taxon>
        <taxon>Araneae</taxon>
        <taxon>Araneomorphae</taxon>
        <taxon>Entelegynae</taxon>
        <taxon>Araneoidea</taxon>
        <taxon>Nephilidae</taxon>
        <taxon>Nephila</taxon>
    </lineage>
</organism>
<feature type="compositionally biased region" description="Basic and acidic residues" evidence="5">
    <location>
        <begin position="1057"/>
        <end position="1066"/>
    </location>
</feature>
<feature type="compositionally biased region" description="Low complexity" evidence="5">
    <location>
        <begin position="267"/>
        <end position="282"/>
    </location>
</feature>
<proteinExistence type="predicted"/>
<feature type="compositionally biased region" description="Basic and acidic residues" evidence="5">
    <location>
        <begin position="566"/>
        <end position="577"/>
    </location>
</feature>
<feature type="compositionally biased region" description="Basic and acidic residues" evidence="5">
    <location>
        <begin position="955"/>
        <end position="1012"/>
    </location>
</feature>
<feature type="compositionally biased region" description="Basic and acidic residues" evidence="5">
    <location>
        <begin position="808"/>
        <end position="831"/>
    </location>
</feature>
<keyword evidence="2 4" id="KW-0863">Zinc-finger</keyword>
<feature type="compositionally biased region" description="Basic and acidic residues" evidence="5">
    <location>
        <begin position="537"/>
        <end position="555"/>
    </location>
</feature>
<dbReference type="PANTHER" id="PTHR38563:SF1">
    <property type="entry name" value="FL(2)D-ASSOCIATED COMPLEX COMPONENT"/>
    <property type="match status" value="1"/>
</dbReference>